<reference evidence="1 2" key="1">
    <citation type="journal article" date="2019" name="BMC Genomics">
        <title>New insights from Opisthorchis felineus genome: update on genomics of the epidemiologically important liver flukes.</title>
        <authorList>
            <person name="Ershov N.I."/>
            <person name="Mordvinov V.A."/>
            <person name="Prokhortchouk E.B."/>
            <person name="Pakharukova M.Y."/>
            <person name="Gunbin K.V."/>
            <person name="Ustyantsev K."/>
            <person name="Genaev M.A."/>
            <person name="Blinov A.G."/>
            <person name="Mazur A."/>
            <person name="Boulygina E."/>
            <person name="Tsygankova S."/>
            <person name="Khrameeva E."/>
            <person name="Chekanov N."/>
            <person name="Fan G."/>
            <person name="Xiao A."/>
            <person name="Zhang H."/>
            <person name="Xu X."/>
            <person name="Yang H."/>
            <person name="Solovyev V."/>
            <person name="Lee S.M."/>
            <person name="Liu X."/>
            <person name="Afonnikov D.A."/>
            <person name="Skryabin K.G."/>
        </authorList>
    </citation>
    <scope>NUCLEOTIDE SEQUENCE [LARGE SCALE GENOMIC DNA]</scope>
    <source>
        <strain evidence="1">AK-0245</strain>
        <tissue evidence="1">Whole organism</tissue>
    </source>
</reference>
<organism evidence="1 2">
    <name type="scientific">Opisthorchis felineus</name>
    <dbReference type="NCBI Taxonomy" id="147828"/>
    <lineage>
        <taxon>Eukaryota</taxon>
        <taxon>Metazoa</taxon>
        <taxon>Spiralia</taxon>
        <taxon>Lophotrochozoa</taxon>
        <taxon>Platyhelminthes</taxon>
        <taxon>Trematoda</taxon>
        <taxon>Digenea</taxon>
        <taxon>Opisthorchiida</taxon>
        <taxon>Opisthorchiata</taxon>
        <taxon>Opisthorchiidae</taxon>
        <taxon>Opisthorchis</taxon>
    </lineage>
</organism>
<comment type="caution">
    <text evidence="1">The sequence shown here is derived from an EMBL/GenBank/DDBJ whole genome shotgun (WGS) entry which is preliminary data.</text>
</comment>
<dbReference type="AlphaFoldDB" id="A0A4S2LDB3"/>
<evidence type="ECO:0000313" key="2">
    <source>
        <dbReference type="Proteomes" id="UP000308267"/>
    </source>
</evidence>
<dbReference type="Proteomes" id="UP000308267">
    <property type="component" value="Unassembled WGS sequence"/>
</dbReference>
<proteinExistence type="predicted"/>
<evidence type="ECO:0000313" key="1">
    <source>
        <dbReference type="EMBL" id="TGZ58529.1"/>
    </source>
</evidence>
<accession>A0A4S2LDB3</accession>
<protein>
    <submittedName>
        <fullName evidence="1">Uncharacterized protein</fullName>
    </submittedName>
</protein>
<sequence>MARSVQGGGNKMEQRITTSEFFMSIWINSSEADGFVVVSHLGEQLDRSHSINRTSFLTLNSLKRTVHNNKPRKPDHLKNNILVTCRDMAQDTLSWWEAYLERVCILFRLVSIRHTLQPNDWRLVAGEFVMHGLRSQNGYYWKIVGANPSGCRIS</sequence>
<gene>
    <name evidence="1" type="ORF">CRM22_009594</name>
</gene>
<dbReference type="EMBL" id="SJOL01009256">
    <property type="protein sequence ID" value="TGZ58529.1"/>
    <property type="molecule type" value="Genomic_DNA"/>
</dbReference>
<name>A0A4S2LDB3_OPIFE</name>
<keyword evidence="2" id="KW-1185">Reference proteome</keyword>